<evidence type="ECO:0000259" key="1">
    <source>
        <dbReference type="Pfam" id="PF01593"/>
    </source>
</evidence>
<dbReference type="InterPro" id="IPR036188">
    <property type="entry name" value="FAD/NAD-bd_sf"/>
</dbReference>
<dbReference type="InterPro" id="IPR002937">
    <property type="entry name" value="Amino_oxidase"/>
</dbReference>
<evidence type="ECO:0000313" key="3">
    <source>
        <dbReference type="Proteomes" id="UP001221597"/>
    </source>
</evidence>
<dbReference type="SUPFAM" id="SSF51905">
    <property type="entry name" value="FAD/NAD(P)-binding domain"/>
    <property type="match status" value="1"/>
</dbReference>
<gene>
    <name evidence="2" type="ORF">P9989_18500</name>
</gene>
<dbReference type="Proteomes" id="UP001221597">
    <property type="component" value="Chromosome"/>
</dbReference>
<dbReference type="RefSeq" id="WP_283076325.1">
    <property type="nucleotide sequence ID" value="NZ_CP121671.1"/>
</dbReference>
<proteinExistence type="predicted"/>
<dbReference type="Pfam" id="PF01593">
    <property type="entry name" value="Amino_oxidase"/>
    <property type="match status" value="1"/>
</dbReference>
<feature type="domain" description="Amine oxidase" evidence="1">
    <location>
        <begin position="1"/>
        <end position="87"/>
    </location>
</feature>
<evidence type="ECO:0000313" key="2">
    <source>
        <dbReference type="EMBL" id="WFT74326.1"/>
    </source>
</evidence>
<protein>
    <submittedName>
        <fullName evidence="2">FAD-dependent oxidoreductase</fullName>
    </submittedName>
</protein>
<name>A0ABY8IX41_9BACI</name>
<accession>A0ABY8IX41</accession>
<dbReference type="EMBL" id="CP121671">
    <property type="protein sequence ID" value="WFT74326.1"/>
    <property type="molecule type" value="Genomic_DNA"/>
</dbReference>
<keyword evidence="3" id="KW-1185">Reference proteome</keyword>
<organism evidence="2 3">
    <name type="scientific">Halobacillus naozhouensis</name>
    <dbReference type="NCBI Taxonomy" id="554880"/>
    <lineage>
        <taxon>Bacteria</taxon>
        <taxon>Bacillati</taxon>
        <taxon>Bacillota</taxon>
        <taxon>Bacilli</taxon>
        <taxon>Bacillales</taxon>
        <taxon>Bacillaceae</taxon>
        <taxon>Halobacillus</taxon>
    </lineage>
</organism>
<reference evidence="2 3" key="1">
    <citation type="submission" date="2023-04" db="EMBL/GenBank/DDBJ databases">
        <title>Genome sequence of Halobacillus naozhouensis KACC 21980.</title>
        <authorList>
            <person name="Kim S."/>
            <person name="Heo J."/>
            <person name="Kwon S.-W."/>
        </authorList>
    </citation>
    <scope>NUCLEOTIDE SEQUENCE [LARGE SCALE GENOMIC DNA]</scope>
    <source>
        <strain evidence="2 3">KCTC 13234</strain>
    </source>
</reference>
<sequence length="88" mass="9876">MDPEETLEKVLADAKKIGLDLKDKIIDYRQINHAYDFHSLEPGHQQLRPAQNTPVDGLILAGDYTKQPYFSTMEGAAYSGIKAAMLIR</sequence>